<reference evidence="1" key="2">
    <citation type="submission" date="2025-09" db="UniProtKB">
        <authorList>
            <consortium name="EnsemblPlants"/>
        </authorList>
    </citation>
    <scope>IDENTIFICATION</scope>
</reference>
<dbReference type="Proteomes" id="UP001732700">
    <property type="component" value="Chromosome 1A"/>
</dbReference>
<reference evidence="1" key="1">
    <citation type="submission" date="2021-05" db="EMBL/GenBank/DDBJ databases">
        <authorList>
            <person name="Scholz U."/>
            <person name="Mascher M."/>
            <person name="Fiebig A."/>
        </authorList>
    </citation>
    <scope>NUCLEOTIDE SEQUENCE [LARGE SCALE GENOMIC DNA]</scope>
</reference>
<keyword evidence="2" id="KW-1185">Reference proteome</keyword>
<accession>A0ACD5T8X7</accession>
<protein>
    <submittedName>
        <fullName evidence="1">Uncharacterized protein</fullName>
    </submittedName>
</protein>
<dbReference type="EnsemblPlants" id="AVESA.00010b.r2.1AG0012200.1">
    <property type="protein sequence ID" value="AVESA.00010b.r2.1AG0012200.1.CDS"/>
    <property type="gene ID" value="AVESA.00010b.r2.1AG0012200"/>
</dbReference>
<evidence type="ECO:0000313" key="2">
    <source>
        <dbReference type="Proteomes" id="UP001732700"/>
    </source>
</evidence>
<name>A0ACD5T8X7_AVESA</name>
<sequence>MRILTLELYILDMHLPQVLLVMFMVFFDHVIAVSWLQNPYLWNIIAFREHSSSNSSLLLAKTSAESMVNHYACYDSNTFPESVLTGGMGSFDVYSFTNLKNNQVSASSLWVTNQKREDYSSINAAIAGWEVDPLRYGDNKTHFFAAWTVDAFKSTGCKNLECDGFVPVNYARITPGDIIEENGGQTKVTIKIFKSKDDGDWWLHAGYDNQNLTRVGYWPRSIFNNMGDHANLITWGGFTRSSARDASPAMGNGQWPGETSAFVRDIKYVNPDGQGDSEPAPGHMGLRAYISHVKCYALSPFINDMFSYGGPGGCTE</sequence>
<proteinExistence type="predicted"/>
<organism evidence="1 2">
    <name type="scientific">Avena sativa</name>
    <name type="common">Oat</name>
    <dbReference type="NCBI Taxonomy" id="4498"/>
    <lineage>
        <taxon>Eukaryota</taxon>
        <taxon>Viridiplantae</taxon>
        <taxon>Streptophyta</taxon>
        <taxon>Embryophyta</taxon>
        <taxon>Tracheophyta</taxon>
        <taxon>Spermatophyta</taxon>
        <taxon>Magnoliopsida</taxon>
        <taxon>Liliopsida</taxon>
        <taxon>Poales</taxon>
        <taxon>Poaceae</taxon>
        <taxon>BOP clade</taxon>
        <taxon>Pooideae</taxon>
        <taxon>Poodae</taxon>
        <taxon>Poeae</taxon>
        <taxon>Poeae Chloroplast Group 1 (Aveneae type)</taxon>
        <taxon>Aveninae</taxon>
        <taxon>Avena</taxon>
    </lineage>
</organism>
<evidence type="ECO:0000313" key="1">
    <source>
        <dbReference type="EnsemblPlants" id="AVESA.00010b.r2.1AG0012200.1.CDS"/>
    </source>
</evidence>